<gene>
    <name evidence="1" type="ORF">HH195_02020</name>
</gene>
<protein>
    <submittedName>
        <fullName evidence="1">Lipopolysaccharide biosynthesis protein</fullName>
    </submittedName>
</protein>
<organism evidence="1 2">
    <name type="scientific">Candidatus Sarcina troglodytae</name>
    <dbReference type="NCBI Taxonomy" id="2726954"/>
    <lineage>
        <taxon>Bacteria</taxon>
        <taxon>Bacillati</taxon>
        <taxon>Bacillota</taxon>
        <taxon>Clostridia</taxon>
        <taxon>Eubacteriales</taxon>
        <taxon>Clostridiaceae</taxon>
        <taxon>Sarcina</taxon>
    </lineage>
</organism>
<reference evidence="1" key="1">
    <citation type="submission" date="2020-04" db="EMBL/GenBank/DDBJ databases">
        <title>A novel bacterium ('Candidatus Sarcina troglodytae' sp. nov.) linked to a protracted, uniformly lethal epizootic among sanctuary western chimpanzees (Pan troglodytes verus) in Sierra Leone.</title>
        <authorList>
            <person name="Owens L.A."/>
            <person name="Colitti B."/>
            <person name="Hirji I."/>
            <person name="Pizaro A."/>
            <person name="Jaffe J.E."/>
            <person name="Moittie S."/>
            <person name="Bishop-Lilly K.A."/>
            <person name="Estrella L.A."/>
            <person name="Voegtly L.J."/>
            <person name="Kuhn J.H."/>
            <person name="Suen G."/>
            <person name="Deblois C.L."/>
            <person name="Dunn C."/>
            <person name="Juan-Salles C."/>
            <person name="Goldberg T.L."/>
        </authorList>
    </citation>
    <scope>NUCLEOTIDE SEQUENCE</scope>
    <source>
        <strain evidence="1">JB2</strain>
    </source>
</reference>
<dbReference type="Proteomes" id="UP000594603">
    <property type="component" value="Chromosome"/>
</dbReference>
<evidence type="ECO:0000313" key="2">
    <source>
        <dbReference type="Proteomes" id="UP000594603"/>
    </source>
</evidence>
<keyword evidence="2" id="KW-1185">Reference proteome</keyword>
<sequence length="478" mass="53951">MFITFISKYSNIIVQLIINSILARLLGPEEFGVVAVITVFTTFFTILGDMGIGPAIIQDKTLENKDISNIFKFSIIASVIIGILFYIFSYFISFFYSNKIYVTLGFMLAFSVMFNILKIVPNAVILKNKNFKLAGIINISVNIIVGIITIALAFYGLSYYALVVDSVLKSCFIFIISLIFCGLKIEKGFEIDSIKKIKSYSTYQFSFNFINYFTRNLDNILTGKFLGANSLAYYDKAYKLMLYPIQNLTHVITPVLHPVLSEYQNNREIIYESYMKVVKILAYIGIFISVFCFFSSKEIIRIMYGSNWDIAIPIFKILSLSIVVQMILSSIGSIFQATGEVDKLFSTGVISSIFTVSAIMFGIIKGDIVSLAIGVSISFLFNFIQCFYVLITKVFNRNFVEFLIELKNIPIIGGIMILGYLLLNNFSISNILLSVIIKLSVGIICYLIGLVITKEYLLVKNIIFKRKGIDVRDIEKVS</sequence>
<evidence type="ECO:0000313" key="1">
    <source>
        <dbReference type="EMBL" id="QPJ86483.1"/>
    </source>
</evidence>
<proteinExistence type="predicted"/>
<accession>A0ACD1BGM6</accession>
<name>A0ACD1BGM6_9CLOT</name>
<dbReference type="EMBL" id="CP051754">
    <property type="protein sequence ID" value="QPJ86483.1"/>
    <property type="molecule type" value="Genomic_DNA"/>
</dbReference>